<accession>A0A5C6ZUN5</accession>
<gene>
    <name evidence="1" type="ORF">ES724_09350</name>
</gene>
<name>A0A5C6ZUN5_9FLAO</name>
<dbReference type="EMBL" id="VORY01000009">
    <property type="protein sequence ID" value="TXD93622.1"/>
    <property type="molecule type" value="Genomic_DNA"/>
</dbReference>
<evidence type="ECO:0000313" key="2">
    <source>
        <dbReference type="Proteomes" id="UP000321367"/>
    </source>
</evidence>
<protein>
    <submittedName>
        <fullName evidence="1">Uncharacterized protein</fullName>
    </submittedName>
</protein>
<comment type="caution">
    <text evidence="1">The sequence shown here is derived from an EMBL/GenBank/DDBJ whole genome shotgun (WGS) entry which is preliminary data.</text>
</comment>
<organism evidence="1 2">
    <name type="scientific">Gillisia hiemivivida</name>
    <dbReference type="NCBI Taxonomy" id="291190"/>
    <lineage>
        <taxon>Bacteria</taxon>
        <taxon>Pseudomonadati</taxon>
        <taxon>Bacteroidota</taxon>
        <taxon>Flavobacteriia</taxon>
        <taxon>Flavobacteriales</taxon>
        <taxon>Flavobacteriaceae</taxon>
        <taxon>Gillisia</taxon>
    </lineage>
</organism>
<dbReference type="AlphaFoldDB" id="A0A5C6ZUN5"/>
<dbReference type="RefSeq" id="WP_146932383.1">
    <property type="nucleotide sequence ID" value="NZ_CBCSHZ010000011.1"/>
</dbReference>
<dbReference type="Proteomes" id="UP000321367">
    <property type="component" value="Unassembled WGS sequence"/>
</dbReference>
<reference evidence="1 2" key="1">
    <citation type="submission" date="2019-08" db="EMBL/GenBank/DDBJ databases">
        <title>Genome sequence of Gillisia hiemivivida IC154 (type strain).</title>
        <authorList>
            <person name="Bowman J.P."/>
        </authorList>
    </citation>
    <scope>NUCLEOTIDE SEQUENCE [LARGE SCALE GENOMIC DNA]</scope>
    <source>
        <strain evidence="1 2">IC154</strain>
    </source>
</reference>
<keyword evidence="2" id="KW-1185">Reference proteome</keyword>
<proteinExistence type="predicted"/>
<evidence type="ECO:0000313" key="1">
    <source>
        <dbReference type="EMBL" id="TXD93622.1"/>
    </source>
</evidence>
<sequence length="72" mass="7935">MASTFVFALSSFTYEDPETYDNCGAYSVAMANNEDSSDSQTYFEDIDYWNTACEDAGGCPCTILDPVYLSPN</sequence>